<gene>
    <name evidence="2" type="ORF">S06H3_22485</name>
</gene>
<comment type="caution">
    <text evidence="2">The sequence shown here is derived from an EMBL/GenBank/DDBJ whole genome shotgun (WGS) entry which is preliminary data.</text>
</comment>
<evidence type="ECO:0000259" key="1">
    <source>
        <dbReference type="Pfam" id="PF01850"/>
    </source>
</evidence>
<sequence>MTDEIVFEAMGLRLKHRRLSYADCIGYVTARHEGMKFLTGDRVFERMENVEFVR</sequence>
<accession>X1L768</accession>
<organism evidence="2">
    <name type="scientific">marine sediment metagenome</name>
    <dbReference type="NCBI Taxonomy" id="412755"/>
    <lineage>
        <taxon>unclassified sequences</taxon>
        <taxon>metagenomes</taxon>
        <taxon>ecological metagenomes</taxon>
    </lineage>
</organism>
<feature type="domain" description="PIN" evidence="1">
    <location>
        <begin position="2"/>
        <end position="48"/>
    </location>
</feature>
<dbReference type="EMBL" id="BARV01012029">
    <property type="protein sequence ID" value="GAI14858.1"/>
    <property type="molecule type" value="Genomic_DNA"/>
</dbReference>
<dbReference type="InterPro" id="IPR029060">
    <property type="entry name" value="PIN-like_dom_sf"/>
</dbReference>
<reference evidence="2" key="1">
    <citation type="journal article" date="2014" name="Front. Microbiol.">
        <title>High frequency of phylogenetically diverse reductive dehalogenase-homologous genes in deep subseafloor sedimentary metagenomes.</title>
        <authorList>
            <person name="Kawai M."/>
            <person name="Futagami T."/>
            <person name="Toyoda A."/>
            <person name="Takaki Y."/>
            <person name="Nishi S."/>
            <person name="Hori S."/>
            <person name="Arai W."/>
            <person name="Tsubouchi T."/>
            <person name="Morono Y."/>
            <person name="Uchiyama I."/>
            <person name="Ito T."/>
            <person name="Fujiyama A."/>
            <person name="Inagaki F."/>
            <person name="Takami H."/>
        </authorList>
    </citation>
    <scope>NUCLEOTIDE SEQUENCE</scope>
    <source>
        <strain evidence="2">Expedition CK06-06</strain>
    </source>
</reference>
<dbReference type="SUPFAM" id="SSF88723">
    <property type="entry name" value="PIN domain-like"/>
    <property type="match status" value="1"/>
</dbReference>
<dbReference type="InterPro" id="IPR002716">
    <property type="entry name" value="PIN_dom"/>
</dbReference>
<name>X1L768_9ZZZZ</name>
<evidence type="ECO:0000313" key="2">
    <source>
        <dbReference type="EMBL" id="GAI14858.1"/>
    </source>
</evidence>
<proteinExistence type="predicted"/>
<protein>
    <recommendedName>
        <fullName evidence="1">PIN domain-containing protein</fullName>
    </recommendedName>
</protein>
<dbReference type="AlphaFoldDB" id="X1L768"/>
<dbReference type="Gene3D" id="3.40.50.1010">
    <property type="entry name" value="5'-nuclease"/>
    <property type="match status" value="1"/>
</dbReference>
<dbReference type="Pfam" id="PF01850">
    <property type="entry name" value="PIN"/>
    <property type="match status" value="1"/>
</dbReference>